<evidence type="ECO:0000313" key="8">
    <source>
        <dbReference type="EMBL" id="KAK3184369.1"/>
    </source>
</evidence>
<keyword evidence="4 6" id="KW-0472">Membrane</keyword>
<dbReference type="PROSITE" id="PS51380">
    <property type="entry name" value="EXS"/>
    <property type="match status" value="1"/>
</dbReference>
<feature type="domain" description="EXS" evidence="7">
    <location>
        <begin position="88"/>
        <end position="280"/>
    </location>
</feature>
<feature type="transmembrane region" description="Helical" evidence="6">
    <location>
        <begin position="107"/>
        <end position="131"/>
    </location>
</feature>
<feature type="transmembrane region" description="Helical" evidence="6">
    <location>
        <begin position="59"/>
        <end position="87"/>
    </location>
</feature>
<keyword evidence="3 6" id="KW-1133">Transmembrane helix</keyword>
<evidence type="ECO:0000256" key="5">
    <source>
        <dbReference type="SAM" id="MobiDB-lite"/>
    </source>
</evidence>
<evidence type="ECO:0000313" key="9">
    <source>
        <dbReference type="Proteomes" id="UP001281410"/>
    </source>
</evidence>
<organism evidence="8 9">
    <name type="scientific">Dipteronia sinensis</name>
    <dbReference type="NCBI Taxonomy" id="43782"/>
    <lineage>
        <taxon>Eukaryota</taxon>
        <taxon>Viridiplantae</taxon>
        <taxon>Streptophyta</taxon>
        <taxon>Embryophyta</taxon>
        <taxon>Tracheophyta</taxon>
        <taxon>Spermatophyta</taxon>
        <taxon>Magnoliopsida</taxon>
        <taxon>eudicotyledons</taxon>
        <taxon>Gunneridae</taxon>
        <taxon>Pentapetalae</taxon>
        <taxon>rosids</taxon>
        <taxon>malvids</taxon>
        <taxon>Sapindales</taxon>
        <taxon>Sapindaceae</taxon>
        <taxon>Hippocastanoideae</taxon>
        <taxon>Acereae</taxon>
        <taxon>Dipteronia</taxon>
    </lineage>
</organism>
<feature type="region of interest" description="Disordered" evidence="5">
    <location>
        <begin position="1"/>
        <end position="21"/>
    </location>
</feature>
<reference evidence="8" key="1">
    <citation type="journal article" date="2023" name="Plant J.">
        <title>Genome sequences and population genomics provide insights into the demographic history, inbreeding, and mutation load of two 'living fossil' tree species of Dipteronia.</title>
        <authorList>
            <person name="Feng Y."/>
            <person name="Comes H.P."/>
            <person name="Chen J."/>
            <person name="Zhu S."/>
            <person name="Lu R."/>
            <person name="Zhang X."/>
            <person name="Li P."/>
            <person name="Qiu J."/>
            <person name="Olsen K.M."/>
            <person name="Qiu Y."/>
        </authorList>
    </citation>
    <scope>NUCLEOTIDE SEQUENCE</scope>
    <source>
        <strain evidence="8">NBL</strain>
    </source>
</reference>
<dbReference type="AlphaFoldDB" id="A0AAE0DSJ9"/>
<evidence type="ECO:0000256" key="2">
    <source>
        <dbReference type="ARBA" id="ARBA00022692"/>
    </source>
</evidence>
<dbReference type="Pfam" id="PF03124">
    <property type="entry name" value="EXS"/>
    <property type="match status" value="1"/>
</dbReference>
<evidence type="ECO:0000259" key="7">
    <source>
        <dbReference type="PROSITE" id="PS51380"/>
    </source>
</evidence>
<proteinExistence type="predicted"/>
<evidence type="ECO:0000256" key="4">
    <source>
        <dbReference type="ARBA" id="ARBA00023136"/>
    </source>
</evidence>
<evidence type="ECO:0000256" key="6">
    <source>
        <dbReference type="SAM" id="Phobius"/>
    </source>
</evidence>
<dbReference type="InterPro" id="IPR004342">
    <property type="entry name" value="EXS_C"/>
</dbReference>
<comment type="caution">
    <text evidence="8">The sequence shown here is derived from an EMBL/GenBank/DDBJ whole genome shotgun (WGS) entry which is preliminary data.</text>
</comment>
<keyword evidence="9" id="KW-1185">Reference proteome</keyword>
<protein>
    <recommendedName>
        <fullName evidence="7">EXS domain-containing protein</fullName>
    </recommendedName>
</protein>
<name>A0AAE0DSJ9_9ROSI</name>
<dbReference type="EMBL" id="JANJYJ010000010">
    <property type="protein sequence ID" value="KAK3184369.1"/>
    <property type="molecule type" value="Genomic_DNA"/>
</dbReference>
<evidence type="ECO:0000256" key="3">
    <source>
        <dbReference type="ARBA" id="ARBA00022989"/>
    </source>
</evidence>
<dbReference type="Proteomes" id="UP001281410">
    <property type="component" value="Unassembled WGS sequence"/>
</dbReference>
<comment type="subcellular location">
    <subcellularLocation>
        <location evidence="1">Membrane</location>
        <topology evidence="1">Multi-pass membrane protein</topology>
    </subcellularLocation>
</comment>
<dbReference type="GO" id="GO:0016020">
    <property type="term" value="C:membrane"/>
    <property type="evidence" value="ECO:0007669"/>
    <property type="project" value="UniProtKB-SubCell"/>
</dbReference>
<sequence>MADLTSPPHFPFPAASPARRNSGGEDAFSRLVNFLRLTVELFLRIGYQNFWVNRAFRSFWLYGVTVFFAPFFLLVSYWSTVIILISFTAFARMAYYRYHIFISDSPLIVLHLVFLYFLTIADSGSILYLISPRYMLRVIDLILCQKVILFSDLFWVDVMTSIIKVVCRIVKSITPAIPYLIRTGLLLVQYRTFTVMKLFVVGFSAIIYIIEGWYLVAVSNALLRFTWTYKLFPSLKDSHSVEFVVTALEIWRRFIWCIFKVDQEWRQRQEQEQEQERGRG</sequence>
<gene>
    <name evidence="8" type="ORF">Dsin_031655</name>
</gene>
<evidence type="ECO:0000256" key="1">
    <source>
        <dbReference type="ARBA" id="ARBA00004141"/>
    </source>
</evidence>
<feature type="transmembrane region" description="Helical" evidence="6">
    <location>
        <begin position="193"/>
        <end position="216"/>
    </location>
</feature>
<accession>A0AAE0DSJ9</accession>
<keyword evidence="2 6" id="KW-0812">Transmembrane</keyword>